<organism evidence="1 2">
    <name type="scientific">Bacillus subtilis</name>
    <dbReference type="NCBI Taxonomy" id="1423"/>
    <lineage>
        <taxon>Bacteria</taxon>
        <taxon>Bacillati</taxon>
        <taxon>Bacillota</taxon>
        <taxon>Bacilli</taxon>
        <taxon>Bacillales</taxon>
        <taxon>Bacillaceae</taxon>
        <taxon>Bacillus</taxon>
    </lineage>
</organism>
<proteinExistence type="predicted"/>
<accession>A0AC61YW49</accession>
<evidence type="ECO:0000313" key="2">
    <source>
        <dbReference type="Proteomes" id="UP001217185"/>
    </source>
</evidence>
<dbReference type="Proteomes" id="UP001217185">
    <property type="component" value="Chromosome"/>
</dbReference>
<sequence length="242" mass="28348">MTNELSTEFKYDLVDQSTAEFLKQKEFNMREIVGKAYTELGRELKEAQDMLAKNGYGCFRSWIESLGMKKDAVNRLINRYDLIVANCDDQELIEDLPVSLTYEIAKPSSESTESKKQAKEAVLNGEVKTLKEYKELEAKLRKAEEDNKNLSYELNQEKKNKTVVEKVIDNTDYKQIDTLKKELEYQNKKYENLSKQKMILEQQLERSDVKVKEYEELTNKLKAVTREQDDLGRQVEGHFRAF</sequence>
<name>A0AC61YW49_BACIU</name>
<dbReference type="EMBL" id="CP121756">
    <property type="protein sequence ID" value="WGE06768.2"/>
    <property type="molecule type" value="Genomic_DNA"/>
</dbReference>
<evidence type="ECO:0000313" key="1">
    <source>
        <dbReference type="EMBL" id="WGE06768.2"/>
    </source>
</evidence>
<protein>
    <submittedName>
        <fullName evidence="1">Uncharacterized protein</fullName>
    </submittedName>
</protein>
<gene>
    <name evidence="1" type="ORF">P5658_15700</name>
</gene>
<reference evidence="1" key="1">
    <citation type="submission" date="2025-02" db="EMBL/GenBank/DDBJ databases">
        <title>Complete genome sequences of 52 Bacillus and Priestia strains isolated from West-African fermentations and 26 reference strains from the DSMZ collection.</title>
        <authorList>
            <person name="Wiedenbein E.S."/>
            <person name="Canoy T.S."/>
            <person name="Hui Y."/>
            <person name="Parkouda C."/>
            <person name="Dawende C."/>
            <person name="Ametefe E."/>
            <person name="Jespersen L."/>
            <person name="Nielsen D.S."/>
        </authorList>
    </citation>
    <scope>NUCLEOTIDE SEQUENCE</scope>
    <source>
        <strain evidence="1">PRO122</strain>
    </source>
</reference>